<name>A0A0M9A2C7_9HYME</name>
<dbReference type="STRING" id="166423.A0A0M9A2C7"/>
<dbReference type="SUPFAM" id="SSF48452">
    <property type="entry name" value="TPR-like"/>
    <property type="match status" value="1"/>
</dbReference>
<dbReference type="GO" id="GO:0034080">
    <property type="term" value="P:CENP-A containing chromatin assembly"/>
    <property type="evidence" value="ECO:0007669"/>
    <property type="project" value="TreeGrafter"/>
</dbReference>
<comment type="subcellular location">
    <subcellularLocation>
        <location evidence="1">Nucleus</location>
    </subcellularLocation>
</comment>
<evidence type="ECO:0000256" key="6">
    <source>
        <dbReference type="PROSITE-ProRule" id="PRU00339"/>
    </source>
</evidence>
<dbReference type="PANTHER" id="PTHR15081:SF1">
    <property type="entry name" value="NUCLEAR AUTOANTIGENIC SPERM PROTEIN"/>
    <property type="match status" value="1"/>
</dbReference>
<dbReference type="SMART" id="SM00028">
    <property type="entry name" value="TPR"/>
    <property type="match status" value="2"/>
</dbReference>
<keyword evidence="10" id="KW-1185">Reference proteome</keyword>
<dbReference type="PANTHER" id="PTHR15081">
    <property type="entry name" value="NUCLEAR AUTOANTIGENIC SPERM PROTEIN NASP -RELATED"/>
    <property type="match status" value="1"/>
</dbReference>
<dbReference type="Proteomes" id="UP000053105">
    <property type="component" value="Unassembled WGS sequence"/>
</dbReference>
<dbReference type="OrthoDB" id="5587616at2759"/>
<keyword evidence="3" id="KW-0677">Repeat</keyword>
<dbReference type="InterPro" id="IPR011990">
    <property type="entry name" value="TPR-like_helical_dom_sf"/>
</dbReference>
<protein>
    <submittedName>
        <fullName evidence="9">Protein HGV2</fullName>
    </submittedName>
</protein>
<keyword evidence="5" id="KW-0539">Nucleus</keyword>
<dbReference type="GO" id="GO:0042393">
    <property type="term" value="F:histone binding"/>
    <property type="evidence" value="ECO:0007669"/>
    <property type="project" value="TreeGrafter"/>
</dbReference>
<keyword evidence="4 6" id="KW-0802">TPR repeat</keyword>
<dbReference type="AlphaFoldDB" id="A0A0M9A2C7"/>
<feature type="compositionally biased region" description="Acidic residues" evidence="7">
    <location>
        <begin position="307"/>
        <end position="321"/>
    </location>
</feature>
<evidence type="ECO:0000313" key="9">
    <source>
        <dbReference type="EMBL" id="KOX74399.1"/>
    </source>
</evidence>
<feature type="compositionally biased region" description="Acidic residues" evidence="7">
    <location>
        <begin position="171"/>
        <end position="186"/>
    </location>
</feature>
<proteinExistence type="inferred from homology"/>
<sequence length="543" mass="59574">MQVVPRATAGSPLKAAQPYRQSPVTHWPIDTPGARGVFGDSLPLQGGKRSARPLRSASKRTKIDRRATQPTTPPGCCGQPALMMLTLMADIAESAAFTDPATAISHGKRHLLVRDYTMAVTALAQACQLLVEKHGDTADELGEPYLLYGRALLGLAREEAAVLGGGVPGTEETEEDDEEDEEEAEDEKLSNIDEKEEEESEEHTDNGVASEEKEKAEEKAEGEKKEEETVETSSEKKEEETVEMSSEKKEVEKTDSNKTENNKTAKQTVEKPEEDEKPAAGSSKDTSHVNGPSCSTEQNGVVKENGENDSEDIEKEDEEDEVNNLQVAWEVLELAKLVLLKRGQVGWKLLADAYRLLGEVAMEGGNFQGALNDLHRCLELLQQIEPQEPRAIAEIHYQLALAHSLGNEFDASIEEFNKATELLEARIKELEEMKEPPKTDDSFYTVEGEIQELKELLPEIQEKISDMKDFKQEACKLVIEGIKSKVAGGCSNSAGPSGSNDSAPKVQKPASDISHLVRKKRKGDEIETEVASPCKKPTSEKTV</sequence>
<reference evidence="9 10" key="1">
    <citation type="submission" date="2015-07" db="EMBL/GenBank/DDBJ databases">
        <title>The genome of Melipona quadrifasciata.</title>
        <authorList>
            <person name="Pan H."/>
            <person name="Kapheim K."/>
        </authorList>
    </citation>
    <scope>NUCLEOTIDE SEQUENCE [LARGE SCALE GENOMIC DNA]</scope>
    <source>
        <strain evidence="9">0111107301</strain>
        <tissue evidence="9">Whole body</tissue>
    </source>
</reference>
<evidence type="ECO:0000256" key="5">
    <source>
        <dbReference type="ARBA" id="ARBA00023242"/>
    </source>
</evidence>
<feature type="domain" description="Tetratricopeptide SHNi-TPR" evidence="8">
    <location>
        <begin position="351"/>
        <end position="388"/>
    </location>
</feature>
<evidence type="ECO:0000313" key="10">
    <source>
        <dbReference type="Proteomes" id="UP000053105"/>
    </source>
</evidence>
<dbReference type="GO" id="GO:0006335">
    <property type="term" value="P:DNA replication-dependent chromatin assembly"/>
    <property type="evidence" value="ECO:0007669"/>
    <property type="project" value="TreeGrafter"/>
</dbReference>
<feature type="region of interest" description="Disordered" evidence="7">
    <location>
        <begin position="40"/>
        <end position="74"/>
    </location>
</feature>
<feature type="compositionally biased region" description="Polar residues" evidence="7">
    <location>
        <begin position="288"/>
        <end position="299"/>
    </location>
</feature>
<dbReference type="PROSITE" id="PS50005">
    <property type="entry name" value="TPR"/>
    <property type="match status" value="1"/>
</dbReference>
<feature type="compositionally biased region" description="Basic residues" evidence="7">
    <location>
        <begin position="49"/>
        <end position="63"/>
    </location>
</feature>
<dbReference type="GO" id="GO:0005654">
    <property type="term" value="C:nucleoplasm"/>
    <property type="evidence" value="ECO:0007669"/>
    <property type="project" value="TreeGrafter"/>
</dbReference>
<feature type="region of interest" description="Disordered" evidence="7">
    <location>
        <begin position="164"/>
        <end position="321"/>
    </location>
</feature>
<feature type="repeat" description="TPR" evidence="6">
    <location>
        <begin position="351"/>
        <end position="384"/>
    </location>
</feature>
<evidence type="ECO:0000256" key="2">
    <source>
        <dbReference type="ARBA" id="ARBA00008402"/>
    </source>
</evidence>
<gene>
    <name evidence="9" type="ORF">WN51_00302</name>
</gene>
<evidence type="ECO:0000256" key="1">
    <source>
        <dbReference type="ARBA" id="ARBA00004123"/>
    </source>
</evidence>
<dbReference type="Pfam" id="PF10516">
    <property type="entry name" value="SHNi-TPR"/>
    <property type="match status" value="1"/>
</dbReference>
<dbReference type="EMBL" id="KQ435791">
    <property type="protein sequence ID" value="KOX74399.1"/>
    <property type="molecule type" value="Genomic_DNA"/>
</dbReference>
<accession>A0A0M9A2C7</accession>
<dbReference type="InterPro" id="IPR019734">
    <property type="entry name" value="TPR_rpt"/>
</dbReference>
<comment type="similarity">
    <text evidence="2">Belongs to the NASP family.</text>
</comment>
<evidence type="ECO:0000259" key="8">
    <source>
        <dbReference type="Pfam" id="PF10516"/>
    </source>
</evidence>
<feature type="region of interest" description="Disordered" evidence="7">
    <location>
        <begin position="491"/>
        <end position="543"/>
    </location>
</feature>
<evidence type="ECO:0000256" key="4">
    <source>
        <dbReference type="ARBA" id="ARBA00022803"/>
    </source>
</evidence>
<dbReference type="InterPro" id="IPR051730">
    <property type="entry name" value="NASP-like"/>
</dbReference>
<feature type="compositionally biased region" description="Basic and acidic residues" evidence="7">
    <location>
        <begin position="210"/>
        <end position="271"/>
    </location>
</feature>
<dbReference type="InterPro" id="IPR019544">
    <property type="entry name" value="Tetratricopeptide_SHNi-TPR_dom"/>
</dbReference>
<evidence type="ECO:0000256" key="3">
    <source>
        <dbReference type="ARBA" id="ARBA00022737"/>
    </source>
</evidence>
<feature type="compositionally biased region" description="Polar residues" evidence="7">
    <location>
        <begin position="491"/>
        <end position="502"/>
    </location>
</feature>
<organism evidence="9 10">
    <name type="scientific">Melipona quadrifasciata</name>
    <dbReference type="NCBI Taxonomy" id="166423"/>
    <lineage>
        <taxon>Eukaryota</taxon>
        <taxon>Metazoa</taxon>
        <taxon>Ecdysozoa</taxon>
        <taxon>Arthropoda</taxon>
        <taxon>Hexapoda</taxon>
        <taxon>Insecta</taxon>
        <taxon>Pterygota</taxon>
        <taxon>Neoptera</taxon>
        <taxon>Endopterygota</taxon>
        <taxon>Hymenoptera</taxon>
        <taxon>Apocrita</taxon>
        <taxon>Aculeata</taxon>
        <taxon>Apoidea</taxon>
        <taxon>Anthophila</taxon>
        <taxon>Apidae</taxon>
        <taxon>Melipona</taxon>
    </lineage>
</organism>
<evidence type="ECO:0000256" key="7">
    <source>
        <dbReference type="SAM" id="MobiDB-lite"/>
    </source>
</evidence>
<dbReference type="Gene3D" id="1.25.40.10">
    <property type="entry name" value="Tetratricopeptide repeat domain"/>
    <property type="match status" value="1"/>
</dbReference>